<organism evidence="1 2">
    <name type="scientific">Mycena metata</name>
    <dbReference type="NCBI Taxonomy" id="1033252"/>
    <lineage>
        <taxon>Eukaryota</taxon>
        <taxon>Fungi</taxon>
        <taxon>Dikarya</taxon>
        <taxon>Basidiomycota</taxon>
        <taxon>Agaricomycotina</taxon>
        <taxon>Agaricomycetes</taxon>
        <taxon>Agaricomycetidae</taxon>
        <taxon>Agaricales</taxon>
        <taxon>Marasmiineae</taxon>
        <taxon>Mycenaceae</taxon>
        <taxon>Mycena</taxon>
    </lineage>
</organism>
<accession>A0AAD7II71</accession>
<evidence type="ECO:0000313" key="2">
    <source>
        <dbReference type="Proteomes" id="UP001215598"/>
    </source>
</evidence>
<gene>
    <name evidence="1" type="ORF">B0H16DRAFT_1693666</name>
</gene>
<evidence type="ECO:0000313" key="1">
    <source>
        <dbReference type="EMBL" id="KAJ7742827.1"/>
    </source>
</evidence>
<keyword evidence="2" id="KW-1185">Reference proteome</keyword>
<dbReference type="AlphaFoldDB" id="A0AAD7II71"/>
<dbReference type="SUPFAM" id="SSF52047">
    <property type="entry name" value="RNI-like"/>
    <property type="match status" value="1"/>
</dbReference>
<reference evidence="1" key="1">
    <citation type="submission" date="2023-03" db="EMBL/GenBank/DDBJ databases">
        <title>Massive genome expansion in bonnet fungi (Mycena s.s.) driven by repeated elements and novel gene families across ecological guilds.</title>
        <authorList>
            <consortium name="Lawrence Berkeley National Laboratory"/>
            <person name="Harder C.B."/>
            <person name="Miyauchi S."/>
            <person name="Viragh M."/>
            <person name="Kuo A."/>
            <person name="Thoen E."/>
            <person name="Andreopoulos B."/>
            <person name="Lu D."/>
            <person name="Skrede I."/>
            <person name="Drula E."/>
            <person name="Henrissat B."/>
            <person name="Morin E."/>
            <person name="Kohler A."/>
            <person name="Barry K."/>
            <person name="LaButti K."/>
            <person name="Morin E."/>
            <person name="Salamov A."/>
            <person name="Lipzen A."/>
            <person name="Mereny Z."/>
            <person name="Hegedus B."/>
            <person name="Baldrian P."/>
            <person name="Stursova M."/>
            <person name="Weitz H."/>
            <person name="Taylor A."/>
            <person name="Grigoriev I.V."/>
            <person name="Nagy L.G."/>
            <person name="Martin F."/>
            <person name="Kauserud H."/>
        </authorList>
    </citation>
    <scope>NUCLEOTIDE SEQUENCE</scope>
    <source>
        <strain evidence="1">CBHHK182m</strain>
    </source>
</reference>
<proteinExistence type="predicted"/>
<sequence length="491" mass="55593">MTTTAALRMELAQTEANLVMAKKCIEILNENRSLLLRELAIVATFPVLTLPVEITQEIFIQSLPFHKCRPFVTQVETRTPLALLGVCREWRDIALSTPELWTALSLHFDPVPSGVSDQKLNQVNAYIEQWLTRAGNRPLSLCFERETDDDSVGECSFPPVRMGDIIRQYCSRIEYLELALSQSDMDQLELNELEFPLLQRVSFAHVYGADPDYDDPVEVFAHAPRLRGLWLEESTWFEYYSFPSWQLTTFDGTISSMELFSIAPNLLEAKCIAESIHPLPTSTVHHPRLESLTLTPNTDIQVDILPYLNSPSLRYLDVAEMEDTTHASLLAFLTRSAPPLTTLCIHADDGFADWQECISVVAATLENLELGFPSRKVQRAVLRLDDVKSPFDRRVEPPKISPGLPKLKALSFLQSEGVDYDALVRFLMKRYSGEDGIAKLESFRLIWRYGTVLPSILRGGPAGDPNARTLRRLKEEGLDVHVGTNRKNYLR</sequence>
<comment type="caution">
    <text evidence="1">The sequence shown here is derived from an EMBL/GenBank/DDBJ whole genome shotgun (WGS) entry which is preliminary data.</text>
</comment>
<protein>
    <recommendedName>
        <fullName evidence="3">F-box domain-containing protein</fullName>
    </recommendedName>
</protein>
<dbReference type="InterPro" id="IPR032675">
    <property type="entry name" value="LRR_dom_sf"/>
</dbReference>
<dbReference type="Gene3D" id="3.80.10.10">
    <property type="entry name" value="Ribonuclease Inhibitor"/>
    <property type="match status" value="1"/>
</dbReference>
<name>A0AAD7II71_9AGAR</name>
<dbReference type="EMBL" id="JARKIB010000093">
    <property type="protein sequence ID" value="KAJ7742827.1"/>
    <property type="molecule type" value="Genomic_DNA"/>
</dbReference>
<dbReference type="Proteomes" id="UP001215598">
    <property type="component" value="Unassembled WGS sequence"/>
</dbReference>
<evidence type="ECO:0008006" key="3">
    <source>
        <dbReference type="Google" id="ProtNLM"/>
    </source>
</evidence>